<feature type="domain" description="Flavodoxin-like" evidence="3">
    <location>
        <begin position="3"/>
        <end position="152"/>
    </location>
</feature>
<evidence type="ECO:0000313" key="5">
    <source>
        <dbReference type="Proteomes" id="UP000438106"/>
    </source>
</evidence>
<dbReference type="PROSITE" id="PS50902">
    <property type="entry name" value="FLAVODOXIN_LIKE"/>
    <property type="match status" value="1"/>
</dbReference>
<dbReference type="Gene3D" id="3.40.50.360">
    <property type="match status" value="1"/>
</dbReference>
<proteinExistence type="predicted"/>
<dbReference type="AlphaFoldDB" id="A0A7X3FU68"/>
<dbReference type="SUPFAM" id="SSF52218">
    <property type="entry name" value="Flavoproteins"/>
    <property type="match status" value="1"/>
</dbReference>
<keyword evidence="2" id="KW-0288">FMN</keyword>
<accession>A0A7X3FU68</accession>
<reference evidence="4 5" key="1">
    <citation type="submission" date="2019-12" db="EMBL/GenBank/DDBJ databases">
        <title>Devosia maris sp. nov., isolated from the deep seawater.</title>
        <authorList>
            <person name="Liu Y."/>
        </authorList>
    </citation>
    <scope>NUCLEOTIDE SEQUENCE [LARGE SCALE GENOMIC DNA]</scope>
    <source>
        <strain evidence="4 5">L53-10-65</strain>
    </source>
</reference>
<evidence type="ECO:0000256" key="2">
    <source>
        <dbReference type="ARBA" id="ARBA00022643"/>
    </source>
</evidence>
<dbReference type="RefSeq" id="WP_210252475.1">
    <property type="nucleotide sequence ID" value="NZ_WQRF01000010.1"/>
</dbReference>
<organism evidence="4 5">
    <name type="scientific">Devosia marina</name>
    <dbReference type="NCBI Taxonomy" id="2683198"/>
    <lineage>
        <taxon>Bacteria</taxon>
        <taxon>Pseudomonadati</taxon>
        <taxon>Pseudomonadota</taxon>
        <taxon>Alphaproteobacteria</taxon>
        <taxon>Hyphomicrobiales</taxon>
        <taxon>Devosiaceae</taxon>
        <taxon>Devosia</taxon>
    </lineage>
</organism>
<protein>
    <submittedName>
        <fullName evidence="4">Nitric oxide synthase</fullName>
    </submittedName>
</protein>
<dbReference type="Proteomes" id="UP000438106">
    <property type="component" value="Unassembled WGS sequence"/>
</dbReference>
<name>A0A7X3FU68_9HYPH</name>
<evidence type="ECO:0000256" key="1">
    <source>
        <dbReference type="ARBA" id="ARBA00022630"/>
    </source>
</evidence>
<comment type="caution">
    <text evidence="4">The sequence shown here is derived from an EMBL/GenBank/DDBJ whole genome shotgun (WGS) entry which is preliminary data.</text>
</comment>
<gene>
    <name evidence="4" type="ORF">GO014_17385</name>
</gene>
<dbReference type="Pfam" id="PF12724">
    <property type="entry name" value="Flavodoxin_5"/>
    <property type="match status" value="1"/>
</dbReference>
<sequence>MSILIVYDSIFGNTGQIAQAMADELSKTHEVRLATAQQAQGMDLSGVDLLIVGSPTRGFRPTPEIQEFASRPDLAGPAAAFDTRIDLDTIEPAPLRWVVHAGGYAAERLARELTEQGCVLVGDTAGFVVLGQEGPLKVGEVERAAQWARDLIEQLPGNGRR</sequence>
<dbReference type="InterPro" id="IPR026816">
    <property type="entry name" value="Flavodoxin_dom"/>
</dbReference>
<keyword evidence="1" id="KW-0285">Flavoprotein</keyword>
<dbReference type="EMBL" id="WQRF01000010">
    <property type="protein sequence ID" value="MVT00800.1"/>
    <property type="molecule type" value="Genomic_DNA"/>
</dbReference>
<keyword evidence="5" id="KW-1185">Reference proteome</keyword>
<dbReference type="InterPro" id="IPR008254">
    <property type="entry name" value="Flavodoxin/NO_synth"/>
</dbReference>
<dbReference type="GO" id="GO:0010181">
    <property type="term" value="F:FMN binding"/>
    <property type="evidence" value="ECO:0007669"/>
    <property type="project" value="InterPro"/>
</dbReference>
<evidence type="ECO:0000259" key="3">
    <source>
        <dbReference type="PROSITE" id="PS50902"/>
    </source>
</evidence>
<evidence type="ECO:0000313" key="4">
    <source>
        <dbReference type="EMBL" id="MVT00800.1"/>
    </source>
</evidence>
<dbReference type="InterPro" id="IPR029039">
    <property type="entry name" value="Flavoprotein-like_sf"/>
</dbReference>